<feature type="region of interest" description="Disordered" evidence="17">
    <location>
        <begin position="238"/>
        <end position="330"/>
    </location>
</feature>
<evidence type="ECO:0000256" key="15">
    <source>
        <dbReference type="PROSITE-ProRule" id="PRU00175"/>
    </source>
</evidence>
<organism evidence="19 20">
    <name type="scientific">Psilocybe cyanescens</name>
    <dbReference type="NCBI Taxonomy" id="93625"/>
    <lineage>
        <taxon>Eukaryota</taxon>
        <taxon>Fungi</taxon>
        <taxon>Dikarya</taxon>
        <taxon>Basidiomycota</taxon>
        <taxon>Agaricomycotina</taxon>
        <taxon>Agaricomycetes</taxon>
        <taxon>Agaricomycetidae</taxon>
        <taxon>Agaricales</taxon>
        <taxon>Agaricineae</taxon>
        <taxon>Strophariaceae</taxon>
        <taxon>Psilocybe</taxon>
    </lineage>
</organism>
<dbReference type="GO" id="GO:0030915">
    <property type="term" value="C:Smc5-Smc6 complex"/>
    <property type="evidence" value="ECO:0007669"/>
    <property type="project" value="UniProtKB-UniRule"/>
</dbReference>
<evidence type="ECO:0000256" key="12">
    <source>
        <dbReference type="ARBA" id="ARBA00023172"/>
    </source>
</evidence>
<gene>
    <name evidence="19" type="ORF">CVT25_012572</name>
</gene>
<keyword evidence="7 16" id="KW-0479">Metal-binding</keyword>
<keyword evidence="10 16" id="KW-0833">Ubl conjugation pathway</keyword>
<comment type="caution">
    <text evidence="19">The sequence shown here is derived from an EMBL/GenBank/DDBJ whole genome shotgun (WGS) entry which is preliminary data.</text>
</comment>
<keyword evidence="6 16" id="KW-0808">Transferase</keyword>
<dbReference type="EC" id="2.3.2.27" evidence="4 16"/>
<dbReference type="Gene3D" id="1.10.10.10">
    <property type="entry name" value="Winged helix-like DNA-binding domain superfamily/Winged helix DNA-binding domain"/>
    <property type="match status" value="1"/>
</dbReference>
<reference evidence="19 20" key="1">
    <citation type="journal article" date="2018" name="Evol. Lett.">
        <title>Horizontal gene cluster transfer increased hallucinogenic mushroom diversity.</title>
        <authorList>
            <person name="Reynolds H.T."/>
            <person name="Vijayakumar V."/>
            <person name="Gluck-Thaler E."/>
            <person name="Korotkin H.B."/>
            <person name="Matheny P.B."/>
            <person name="Slot J.C."/>
        </authorList>
    </citation>
    <scope>NUCLEOTIDE SEQUENCE [LARGE SCALE GENOMIC DNA]</scope>
    <source>
        <strain evidence="19 20">2631</strain>
    </source>
</reference>
<evidence type="ECO:0000256" key="8">
    <source>
        <dbReference type="ARBA" id="ARBA00022763"/>
    </source>
</evidence>
<feature type="compositionally biased region" description="Acidic residues" evidence="17">
    <location>
        <begin position="265"/>
        <end position="275"/>
    </location>
</feature>
<dbReference type="InterPro" id="IPR001841">
    <property type="entry name" value="Znf_RING"/>
</dbReference>
<proteinExistence type="inferred from homology"/>
<feature type="domain" description="RING-type" evidence="18">
    <location>
        <begin position="190"/>
        <end position="231"/>
    </location>
</feature>
<sequence length="330" mass="37222">MVSSGDVDRLFLQAILSRGVMSSQLAQVIWGKCIKAVNESNDALNVRHSKEKDAWEGFVSKINKSLDKLDLEFRALHDESSGKEIKGDEIAQLATEYTPAEITFFKAIVEQIMLAPREAYVISDMAALREPALVGLTSMTKMQAEVILTSFVQKGWLLRSKAGHYSLSTRSLLELLPYLKSNYPDEILECTICLDIMTRGIACHTVNCKTRLHFHCFANYRRRHDTCPSCSTAWPRGAKDKPLLPVGEGAYAGDGRRRTRTITPSDEEDTEEEPEQPSQDPPPPKKAARGNVKKEQRREADMEVDNEEDEEDIQQAPTQATQRPRRSTRR</sequence>
<dbReference type="Pfam" id="PF08746">
    <property type="entry name" value="zf-RING-like"/>
    <property type="match status" value="1"/>
</dbReference>
<dbReference type="EMBL" id="NHYD01002412">
    <property type="protein sequence ID" value="PPQ86853.1"/>
    <property type="molecule type" value="Genomic_DNA"/>
</dbReference>
<evidence type="ECO:0000256" key="2">
    <source>
        <dbReference type="ARBA" id="ARBA00004123"/>
    </source>
</evidence>
<dbReference type="Gene3D" id="3.90.1150.220">
    <property type="match status" value="1"/>
</dbReference>
<keyword evidence="9 15" id="KW-0863">Zinc-finger</keyword>
<dbReference type="GO" id="GO:0005634">
    <property type="term" value="C:nucleus"/>
    <property type="evidence" value="ECO:0007669"/>
    <property type="project" value="UniProtKB-SubCell"/>
</dbReference>
<evidence type="ECO:0000256" key="10">
    <source>
        <dbReference type="ARBA" id="ARBA00022786"/>
    </source>
</evidence>
<keyword evidence="11 16" id="KW-0862">Zinc</keyword>
<accession>A0A409X7U0</accession>
<dbReference type="Proteomes" id="UP000283269">
    <property type="component" value="Unassembled WGS sequence"/>
</dbReference>
<keyword evidence="13 16" id="KW-0234">DNA repair</keyword>
<evidence type="ECO:0000313" key="20">
    <source>
        <dbReference type="Proteomes" id="UP000283269"/>
    </source>
</evidence>
<evidence type="ECO:0000256" key="16">
    <source>
        <dbReference type="RuleBase" id="RU368018"/>
    </source>
</evidence>
<dbReference type="InParanoid" id="A0A409X7U0"/>
<dbReference type="GO" id="GO:0008270">
    <property type="term" value="F:zinc ion binding"/>
    <property type="evidence" value="ECO:0007669"/>
    <property type="project" value="UniProtKB-KW"/>
</dbReference>
<comment type="similarity">
    <text evidence="3 16">Belongs to the NSE1 family.</text>
</comment>
<dbReference type="PANTHER" id="PTHR20973:SF0">
    <property type="entry name" value="NON-STRUCTURAL MAINTENANCE OF CHROMOSOMES ELEMENT 1 HOMOLOG"/>
    <property type="match status" value="1"/>
</dbReference>
<protein>
    <recommendedName>
        <fullName evidence="5 16">Non-structural maintenance of chromosomes element 1 homolog</fullName>
        <ecNumber evidence="4 16">2.3.2.27</ecNumber>
    </recommendedName>
</protein>
<dbReference type="FunFam" id="1.10.10.10:FF:000270">
    <property type="entry name" value="Non-structural maintenance of chromosomes element 1 homolog"/>
    <property type="match status" value="1"/>
</dbReference>
<keyword evidence="20" id="KW-1185">Reference proteome</keyword>
<dbReference type="Gene3D" id="3.30.40.10">
    <property type="entry name" value="Zinc/RING finger domain, C3HC4 (zinc finger)"/>
    <property type="match status" value="1"/>
</dbReference>
<evidence type="ECO:0000256" key="6">
    <source>
        <dbReference type="ARBA" id="ARBA00022679"/>
    </source>
</evidence>
<dbReference type="SUPFAM" id="SSF57850">
    <property type="entry name" value="RING/U-box"/>
    <property type="match status" value="1"/>
</dbReference>
<evidence type="ECO:0000259" key="18">
    <source>
        <dbReference type="PROSITE" id="PS50089"/>
    </source>
</evidence>
<keyword evidence="8 16" id="KW-0227">DNA damage</keyword>
<dbReference type="PROSITE" id="PS50089">
    <property type="entry name" value="ZF_RING_2"/>
    <property type="match status" value="1"/>
</dbReference>
<evidence type="ECO:0000256" key="17">
    <source>
        <dbReference type="SAM" id="MobiDB-lite"/>
    </source>
</evidence>
<evidence type="ECO:0000256" key="11">
    <source>
        <dbReference type="ARBA" id="ARBA00022833"/>
    </source>
</evidence>
<dbReference type="FunCoup" id="A0A409X7U0">
    <property type="interactions" value="109"/>
</dbReference>
<comment type="function">
    <text evidence="16">Acts in a DNA repair pathway for removal of UV-induced DNA damage that is distinct from classical nucleotide excision repair and in repair of ionizing radiation damage. Functions in homologous recombination repair of DNA double strand breaks and in recovery of stalled replication forks.</text>
</comment>
<evidence type="ECO:0000256" key="1">
    <source>
        <dbReference type="ARBA" id="ARBA00000900"/>
    </source>
</evidence>
<evidence type="ECO:0000256" key="4">
    <source>
        <dbReference type="ARBA" id="ARBA00012483"/>
    </source>
</evidence>
<comment type="catalytic activity">
    <reaction evidence="1 16">
        <text>S-ubiquitinyl-[E2 ubiquitin-conjugating enzyme]-L-cysteine + [acceptor protein]-L-lysine = [E2 ubiquitin-conjugating enzyme]-L-cysteine + N(6)-ubiquitinyl-[acceptor protein]-L-lysine.</text>
        <dbReference type="EC" id="2.3.2.27"/>
    </reaction>
</comment>
<comment type="subunit">
    <text evidence="16">Component of the Smc5-Smc6 complex.</text>
</comment>
<keyword evidence="14 16" id="KW-0539">Nucleus</keyword>
<evidence type="ECO:0000256" key="3">
    <source>
        <dbReference type="ARBA" id="ARBA00010258"/>
    </source>
</evidence>
<dbReference type="PANTHER" id="PTHR20973">
    <property type="entry name" value="NON-SMC ELEMENT 1-RELATED"/>
    <property type="match status" value="1"/>
</dbReference>
<evidence type="ECO:0000256" key="7">
    <source>
        <dbReference type="ARBA" id="ARBA00022723"/>
    </source>
</evidence>
<comment type="subcellular location">
    <subcellularLocation>
        <location evidence="2 16">Nucleus</location>
    </subcellularLocation>
</comment>
<dbReference type="InterPro" id="IPR014857">
    <property type="entry name" value="Nse1_RING_C4HC3-type"/>
</dbReference>
<name>A0A409X7U0_PSICY</name>
<feature type="compositionally biased region" description="Acidic residues" evidence="17">
    <location>
        <begin position="302"/>
        <end position="313"/>
    </location>
</feature>
<evidence type="ECO:0000256" key="5">
    <source>
        <dbReference type="ARBA" id="ARBA00019422"/>
    </source>
</evidence>
<dbReference type="STRING" id="93625.A0A409X7U0"/>
<dbReference type="AlphaFoldDB" id="A0A409X7U0"/>
<dbReference type="InterPro" id="IPR011513">
    <property type="entry name" value="Nse1"/>
</dbReference>
<keyword evidence="12 16" id="KW-0233">DNA recombination</keyword>
<dbReference type="InterPro" id="IPR013083">
    <property type="entry name" value="Znf_RING/FYVE/PHD"/>
</dbReference>
<evidence type="ECO:0000256" key="13">
    <source>
        <dbReference type="ARBA" id="ARBA00023204"/>
    </source>
</evidence>
<dbReference type="Pfam" id="PF07574">
    <property type="entry name" value="SMC_Nse1"/>
    <property type="match status" value="1"/>
</dbReference>
<dbReference type="OrthoDB" id="185455at2759"/>
<evidence type="ECO:0000256" key="14">
    <source>
        <dbReference type="ARBA" id="ARBA00023242"/>
    </source>
</evidence>
<dbReference type="GO" id="GO:0061630">
    <property type="term" value="F:ubiquitin protein ligase activity"/>
    <property type="evidence" value="ECO:0007669"/>
    <property type="project" value="UniProtKB-EC"/>
</dbReference>
<evidence type="ECO:0000256" key="9">
    <source>
        <dbReference type="ARBA" id="ARBA00022771"/>
    </source>
</evidence>
<evidence type="ECO:0000313" key="19">
    <source>
        <dbReference type="EMBL" id="PPQ86853.1"/>
    </source>
</evidence>
<dbReference type="InterPro" id="IPR036388">
    <property type="entry name" value="WH-like_DNA-bd_sf"/>
</dbReference>
<feature type="compositionally biased region" description="Basic and acidic residues" evidence="17">
    <location>
        <begin position="292"/>
        <end position="301"/>
    </location>
</feature>
<dbReference type="GO" id="GO:0000724">
    <property type="term" value="P:double-strand break repair via homologous recombination"/>
    <property type="evidence" value="ECO:0007669"/>
    <property type="project" value="TreeGrafter"/>
</dbReference>